<organism evidence="1">
    <name type="scientific">uncultured prokaryote</name>
    <dbReference type="NCBI Taxonomy" id="198431"/>
    <lineage>
        <taxon>unclassified sequences</taxon>
        <taxon>environmental samples</taxon>
    </lineage>
</organism>
<evidence type="ECO:0000313" key="1">
    <source>
        <dbReference type="EMBL" id="CRY96785.1"/>
    </source>
</evidence>
<dbReference type="EMBL" id="LN853839">
    <property type="protein sequence ID" value="CRY96785.1"/>
    <property type="molecule type" value="Genomic_DNA"/>
</dbReference>
<protein>
    <submittedName>
        <fullName evidence="1">Uncharacterized protein</fullName>
    </submittedName>
</protein>
<proteinExistence type="predicted"/>
<reference evidence="1" key="2">
    <citation type="submission" date="2015-07" db="EMBL/GenBank/DDBJ databases">
        <title>Plasmids, circular viruses and viroids from rat gut.</title>
        <authorList>
            <person name="Jorgensen T.J."/>
            <person name="Hansen M.A."/>
            <person name="Xu Z."/>
            <person name="Tabak M.A."/>
            <person name="Sorensen S.J."/>
            <person name="Hansen L.H."/>
        </authorList>
    </citation>
    <scope>NUCLEOTIDE SEQUENCE</scope>
    <source>
        <strain evidence="1">RGFK1269</strain>
    </source>
</reference>
<dbReference type="AlphaFoldDB" id="A0A0H5Q5U7"/>
<reference evidence="1" key="1">
    <citation type="submission" date="2015-06" db="EMBL/GenBank/DDBJ databases">
        <authorList>
            <person name="Joergensen T."/>
        </authorList>
    </citation>
    <scope>NUCLEOTIDE SEQUENCE</scope>
    <source>
        <strain evidence="1">RGFK1269</strain>
    </source>
</reference>
<name>A0A0H5Q5U7_9ZZZZ</name>
<sequence>MPSRQQRVAASRYRQVRLTLTQETSGRVNYSIYAKGLNEAWNEHQVLVRDSVPHDPPLLSSEDVYALLIHVLREQLLPGID</sequence>
<accession>A0A0H5Q5U7</accession>